<dbReference type="Gene3D" id="3.40.50.1110">
    <property type="entry name" value="SGNH hydrolase"/>
    <property type="match status" value="1"/>
</dbReference>
<sequence>MKEYFQKLSPFLLGVLAINILVTFVVDGLYYEPYTRMIREIKDQKLKGIIMADSHGLPLKQTLKDEGIVNVSWGSDSYEDMRNKLQYYLKNHDMDYVIISVDNHLLSNYRENLNNIEASLNYVDEVTSAYGFWKYTYLKYIKRYFSLISPKNRDIFLARTKSFLKNNLVREEWNEKENKAFLGRKRVDLHFSNLRKSDKLAQDLETMIEMCKAHDVEVIGMKYPLTSAYYTAMSSANFGADEVLKKHGCRVLDFQKVFLKRNDLFSDEDHLNEDGGKIFSNLITDNLDDYRISFSQ</sequence>
<dbReference type="InterPro" id="IPR036514">
    <property type="entry name" value="SGNH_hydro_sf"/>
</dbReference>
<evidence type="ECO:0000313" key="3">
    <source>
        <dbReference type="Proteomes" id="UP000316614"/>
    </source>
</evidence>
<gene>
    <name evidence="2" type="ORF">FKX85_17830</name>
</gene>
<name>A0A514CLV4_9BACT</name>
<dbReference type="KEGG" id="echi:FKX85_17830"/>
<evidence type="ECO:0000256" key="1">
    <source>
        <dbReference type="SAM" id="Phobius"/>
    </source>
</evidence>
<reference evidence="2 3" key="1">
    <citation type="submission" date="2019-06" db="EMBL/GenBank/DDBJ databases">
        <title>Echinicola alkalisoli sp. nov. isolated from saline soil.</title>
        <authorList>
            <person name="Sun J.-Q."/>
            <person name="Xu L."/>
        </authorList>
    </citation>
    <scope>NUCLEOTIDE SEQUENCE [LARGE SCALE GENOMIC DNA]</scope>
    <source>
        <strain evidence="2 3">LN3S3</strain>
    </source>
</reference>
<proteinExistence type="predicted"/>
<accession>A0A514CLV4</accession>
<keyword evidence="1" id="KW-0472">Membrane</keyword>
<protein>
    <recommendedName>
        <fullName evidence="4">SGNH/GDSL hydrolase family protein</fullName>
    </recommendedName>
</protein>
<keyword evidence="1" id="KW-1133">Transmembrane helix</keyword>
<feature type="transmembrane region" description="Helical" evidence="1">
    <location>
        <begin position="12"/>
        <end position="31"/>
    </location>
</feature>
<keyword evidence="1" id="KW-0812">Transmembrane</keyword>
<organism evidence="2 3">
    <name type="scientific">Echinicola soli</name>
    <dbReference type="NCBI Taxonomy" id="2591634"/>
    <lineage>
        <taxon>Bacteria</taxon>
        <taxon>Pseudomonadati</taxon>
        <taxon>Bacteroidota</taxon>
        <taxon>Cytophagia</taxon>
        <taxon>Cytophagales</taxon>
        <taxon>Cyclobacteriaceae</taxon>
        <taxon>Echinicola</taxon>
    </lineage>
</organism>
<dbReference type="OrthoDB" id="835079at2"/>
<dbReference type="SUPFAM" id="SSF52266">
    <property type="entry name" value="SGNH hydrolase"/>
    <property type="match status" value="1"/>
</dbReference>
<dbReference type="EMBL" id="CP041253">
    <property type="protein sequence ID" value="QDH80799.1"/>
    <property type="molecule type" value="Genomic_DNA"/>
</dbReference>
<dbReference type="GO" id="GO:0016788">
    <property type="term" value="F:hydrolase activity, acting on ester bonds"/>
    <property type="evidence" value="ECO:0007669"/>
    <property type="project" value="UniProtKB-ARBA"/>
</dbReference>
<evidence type="ECO:0000313" key="2">
    <source>
        <dbReference type="EMBL" id="QDH80799.1"/>
    </source>
</evidence>
<evidence type="ECO:0008006" key="4">
    <source>
        <dbReference type="Google" id="ProtNLM"/>
    </source>
</evidence>
<dbReference type="Proteomes" id="UP000316614">
    <property type="component" value="Chromosome"/>
</dbReference>
<dbReference type="AlphaFoldDB" id="A0A514CLV4"/>
<dbReference type="RefSeq" id="WP_141616020.1">
    <property type="nucleotide sequence ID" value="NZ_CP041253.1"/>
</dbReference>
<keyword evidence="3" id="KW-1185">Reference proteome</keyword>